<dbReference type="SUPFAM" id="SSF48576">
    <property type="entry name" value="Terpenoid synthases"/>
    <property type="match status" value="1"/>
</dbReference>
<dbReference type="Pfam" id="PF00348">
    <property type="entry name" value="polyprenyl_synt"/>
    <property type="match status" value="1"/>
</dbReference>
<organism evidence="8 9">
    <name type="scientific">Halocatena marina</name>
    <dbReference type="NCBI Taxonomy" id="2934937"/>
    <lineage>
        <taxon>Archaea</taxon>
        <taxon>Methanobacteriati</taxon>
        <taxon>Methanobacteriota</taxon>
        <taxon>Stenosarchaea group</taxon>
        <taxon>Halobacteria</taxon>
        <taxon>Halobacteriales</taxon>
        <taxon>Natronomonadaceae</taxon>
        <taxon>Halocatena</taxon>
    </lineage>
</organism>
<proteinExistence type="inferred from homology"/>
<dbReference type="InterPro" id="IPR000092">
    <property type="entry name" value="Polyprenyl_synt"/>
</dbReference>
<evidence type="ECO:0000256" key="6">
    <source>
        <dbReference type="RuleBase" id="RU004466"/>
    </source>
</evidence>
<evidence type="ECO:0000256" key="3">
    <source>
        <dbReference type="ARBA" id="ARBA00022679"/>
    </source>
</evidence>
<keyword evidence="3 6" id="KW-0808">Transferase</keyword>
<feature type="region of interest" description="Disordered" evidence="7">
    <location>
        <begin position="1"/>
        <end position="27"/>
    </location>
</feature>
<accession>A0ABD5YQR4</accession>
<feature type="compositionally biased region" description="Polar residues" evidence="7">
    <location>
        <begin position="16"/>
        <end position="27"/>
    </location>
</feature>
<dbReference type="AlphaFoldDB" id="A0ABD5YQR4"/>
<evidence type="ECO:0000256" key="2">
    <source>
        <dbReference type="ARBA" id="ARBA00006706"/>
    </source>
</evidence>
<dbReference type="SFLD" id="SFLDS00005">
    <property type="entry name" value="Isoprenoid_Synthase_Type_I"/>
    <property type="match status" value="1"/>
</dbReference>
<dbReference type="EMBL" id="JBHTAX010000001">
    <property type="protein sequence ID" value="MFC7189586.1"/>
    <property type="molecule type" value="Genomic_DNA"/>
</dbReference>
<evidence type="ECO:0000313" key="9">
    <source>
        <dbReference type="Proteomes" id="UP001596417"/>
    </source>
</evidence>
<feature type="compositionally biased region" description="Basic and acidic residues" evidence="7">
    <location>
        <begin position="1"/>
        <end position="15"/>
    </location>
</feature>
<evidence type="ECO:0000256" key="1">
    <source>
        <dbReference type="ARBA" id="ARBA00001946"/>
    </source>
</evidence>
<dbReference type="PROSITE" id="PS00723">
    <property type="entry name" value="POLYPRENYL_SYNTHASE_1"/>
    <property type="match status" value="1"/>
</dbReference>
<comment type="caution">
    <text evidence="8">The sequence shown here is derived from an EMBL/GenBank/DDBJ whole genome shotgun (WGS) entry which is preliminary data.</text>
</comment>
<keyword evidence="9" id="KW-1185">Reference proteome</keyword>
<dbReference type="Proteomes" id="UP001596417">
    <property type="component" value="Unassembled WGS sequence"/>
</dbReference>
<dbReference type="PANTHER" id="PTHR12001:SF85">
    <property type="entry name" value="SHORT CHAIN ISOPRENYL DIPHOSPHATE SYNTHASE"/>
    <property type="match status" value="1"/>
</dbReference>
<comment type="similarity">
    <text evidence="2 6">Belongs to the FPP/GGPP synthase family.</text>
</comment>
<dbReference type="RefSeq" id="WP_264554877.1">
    <property type="nucleotide sequence ID" value="NZ_CP109979.1"/>
</dbReference>
<dbReference type="InterPro" id="IPR033749">
    <property type="entry name" value="Polyprenyl_synt_CS"/>
</dbReference>
<evidence type="ECO:0000256" key="4">
    <source>
        <dbReference type="ARBA" id="ARBA00022723"/>
    </source>
</evidence>
<dbReference type="InterPro" id="IPR008949">
    <property type="entry name" value="Isoprenoid_synthase_dom_sf"/>
</dbReference>
<dbReference type="CDD" id="cd00685">
    <property type="entry name" value="Trans_IPPS_HT"/>
    <property type="match status" value="1"/>
</dbReference>
<keyword evidence="5" id="KW-0460">Magnesium</keyword>
<sequence length="342" mass="38098">MHDHVPSRPSDDIDLRNSTPDTSVTNGSVTPSAVFEWLKNEIRPVVDDRIDDIVDDSSFSERLMYQIRTGGKRIRPGLTLTAAELCGLDRDLALDLAAGIELIHTYALVHDDLADGDRVRRGEPAFWEEFGQCDAINIGDMLLAHALESLPEAVIPRAVATVRTMTEGQQLDFDFTNRRNCTVEEYLTMVWKKTGVLLDFCISAPQLASGTTIGIDQRRLGRLWQAFQIRDDVLDLEQGNGRDSIGNDIREGKRTLIVVHADEEKIYDILDKPPTETSGADIDTVCERFKSNGSISFARQRMKTNASDAMNVLAALPDSHQRDRLIALCQFVTERGTSPQGQ</sequence>
<dbReference type="GeneID" id="76199147"/>
<dbReference type="GO" id="GO:0046872">
    <property type="term" value="F:metal ion binding"/>
    <property type="evidence" value="ECO:0007669"/>
    <property type="project" value="UniProtKB-KW"/>
</dbReference>
<keyword evidence="4" id="KW-0479">Metal-binding</keyword>
<name>A0ABD5YQR4_9EURY</name>
<gene>
    <name evidence="8" type="ORF">ACFQL7_06765</name>
</gene>
<comment type="cofactor">
    <cofactor evidence="1">
        <name>Mg(2+)</name>
        <dbReference type="ChEBI" id="CHEBI:18420"/>
    </cofactor>
</comment>
<evidence type="ECO:0000256" key="5">
    <source>
        <dbReference type="ARBA" id="ARBA00022842"/>
    </source>
</evidence>
<evidence type="ECO:0000313" key="8">
    <source>
        <dbReference type="EMBL" id="MFC7189586.1"/>
    </source>
</evidence>
<dbReference type="EC" id="2.5.1.-" evidence="8"/>
<dbReference type="PANTHER" id="PTHR12001">
    <property type="entry name" value="GERANYLGERANYL PYROPHOSPHATE SYNTHASE"/>
    <property type="match status" value="1"/>
</dbReference>
<dbReference type="Gene3D" id="1.10.600.10">
    <property type="entry name" value="Farnesyl Diphosphate Synthase"/>
    <property type="match status" value="1"/>
</dbReference>
<dbReference type="GO" id="GO:0016740">
    <property type="term" value="F:transferase activity"/>
    <property type="evidence" value="ECO:0007669"/>
    <property type="project" value="UniProtKB-KW"/>
</dbReference>
<protein>
    <submittedName>
        <fullName evidence="8">Polyprenyl synthetase family protein</fullName>
        <ecNumber evidence="8">2.5.1.-</ecNumber>
    </submittedName>
</protein>
<evidence type="ECO:0000256" key="7">
    <source>
        <dbReference type="SAM" id="MobiDB-lite"/>
    </source>
</evidence>
<reference evidence="8 9" key="1">
    <citation type="journal article" date="2019" name="Int. J. Syst. Evol. Microbiol.">
        <title>The Global Catalogue of Microorganisms (GCM) 10K type strain sequencing project: providing services to taxonomists for standard genome sequencing and annotation.</title>
        <authorList>
            <consortium name="The Broad Institute Genomics Platform"/>
            <consortium name="The Broad Institute Genome Sequencing Center for Infectious Disease"/>
            <person name="Wu L."/>
            <person name="Ma J."/>
        </authorList>
    </citation>
    <scope>NUCLEOTIDE SEQUENCE [LARGE SCALE GENOMIC DNA]</scope>
    <source>
        <strain evidence="8 9">RDMS1</strain>
    </source>
</reference>